<dbReference type="PANTHER" id="PTHR34545:SF7">
    <property type="entry name" value="CLAVATA3_ESR (CLE)-RELATED PROTEIN 16"/>
    <property type="match status" value="1"/>
</dbReference>
<dbReference type="Proteomes" id="UP001345219">
    <property type="component" value="Chromosome 11"/>
</dbReference>
<protein>
    <submittedName>
        <fullName evidence="1">Uncharacterized protein</fullName>
    </submittedName>
</protein>
<evidence type="ECO:0000313" key="2">
    <source>
        <dbReference type="Proteomes" id="UP001345219"/>
    </source>
</evidence>
<dbReference type="PANTHER" id="PTHR34545">
    <property type="entry name" value="CLAVATA3/ESR (CLE)-RELATED PROTEIN 22"/>
    <property type="match status" value="1"/>
</dbReference>
<proteinExistence type="predicted"/>
<dbReference type="InterPro" id="IPR033249">
    <property type="entry name" value="CLE_plant"/>
</dbReference>
<accession>A0AAN7KFG7</accession>
<dbReference type="AlphaFoldDB" id="A0AAN7KFG7"/>
<organism evidence="1 2">
    <name type="scientific">Trapa incisa</name>
    <dbReference type="NCBI Taxonomy" id="236973"/>
    <lineage>
        <taxon>Eukaryota</taxon>
        <taxon>Viridiplantae</taxon>
        <taxon>Streptophyta</taxon>
        <taxon>Embryophyta</taxon>
        <taxon>Tracheophyta</taxon>
        <taxon>Spermatophyta</taxon>
        <taxon>Magnoliopsida</taxon>
        <taxon>eudicotyledons</taxon>
        <taxon>Gunneridae</taxon>
        <taxon>Pentapetalae</taxon>
        <taxon>rosids</taxon>
        <taxon>malvids</taxon>
        <taxon>Myrtales</taxon>
        <taxon>Lythraceae</taxon>
        <taxon>Trapa</taxon>
    </lineage>
</organism>
<comment type="caution">
    <text evidence="1">The sequence shown here is derived from an EMBL/GenBank/DDBJ whole genome shotgun (WGS) entry which is preliminary data.</text>
</comment>
<dbReference type="GO" id="GO:0048731">
    <property type="term" value="P:system development"/>
    <property type="evidence" value="ECO:0007669"/>
    <property type="project" value="InterPro"/>
</dbReference>
<evidence type="ECO:0000313" key="1">
    <source>
        <dbReference type="EMBL" id="KAK4763448.1"/>
    </source>
</evidence>
<reference evidence="1 2" key="1">
    <citation type="journal article" date="2023" name="Hortic Res">
        <title>Pangenome of water caltrop reveals structural variations and asymmetric subgenome divergence after allopolyploidization.</title>
        <authorList>
            <person name="Zhang X."/>
            <person name="Chen Y."/>
            <person name="Wang L."/>
            <person name="Yuan Y."/>
            <person name="Fang M."/>
            <person name="Shi L."/>
            <person name="Lu R."/>
            <person name="Comes H.P."/>
            <person name="Ma Y."/>
            <person name="Chen Y."/>
            <person name="Huang G."/>
            <person name="Zhou Y."/>
            <person name="Zheng Z."/>
            <person name="Qiu Y."/>
        </authorList>
    </citation>
    <scope>NUCLEOTIDE SEQUENCE [LARGE SCALE GENOMIC DNA]</scope>
    <source>
        <tissue evidence="1">Roots</tissue>
    </source>
</reference>
<dbReference type="EMBL" id="JAXIOK010000008">
    <property type="protein sequence ID" value="KAK4763448.1"/>
    <property type="molecule type" value="Genomic_DNA"/>
</dbReference>
<name>A0AAN7KFG7_9MYRT</name>
<sequence>MTLDGKYALIRRCAFLLLCIVVFSSELTCLLAVSAHEIRDHDRAAHQAPPLGFPSRKSLLYGMVSEVHAPISAASVPHVSINDKQDPDKLYEEDKRLIHTGPNPLHN</sequence>
<keyword evidence="2" id="KW-1185">Reference proteome</keyword>
<gene>
    <name evidence="1" type="ORF">SAY87_012886</name>
</gene>